<reference evidence="2 3" key="1">
    <citation type="journal article" date="2012" name="J. Bacteriol.">
        <title>Genome Sequence of Radiation-Resistant Modestobacter marinus Strain BC501, a Representative Actinobacterium That Thrives on Calcareous Stone Surfaces.</title>
        <authorList>
            <person name="Normand P."/>
            <person name="Gury J."/>
            <person name="Pujic P."/>
            <person name="Chouaia B."/>
            <person name="Crotti E."/>
            <person name="Brusetti L."/>
            <person name="Daffonchio D."/>
            <person name="Vacherie B."/>
            <person name="Barbe V."/>
            <person name="Medigue C."/>
            <person name="Calteau A."/>
            <person name="Ghodhbane-Gtari F."/>
            <person name="Essoussi I."/>
            <person name="Nouioui I."/>
            <person name="Abbassi-Ghozzi I."/>
            <person name="Gtari M."/>
        </authorList>
    </citation>
    <scope>NUCLEOTIDE SEQUENCE [LARGE SCALE GENOMIC DNA]</scope>
    <source>
        <strain evidence="3">BC 501</strain>
    </source>
</reference>
<dbReference type="HOGENOM" id="CLU_1904351_0_0_11"/>
<dbReference type="EMBL" id="FO203431">
    <property type="protein sequence ID" value="CCH89430.1"/>
    <property type="molecule type" value="Genomic_DNA"/>
</dbReference>
<proteinExistence type="predicted"/>
<dbReference type="KEGG" id="mmar:MODMU_4028"/>
<organism evidence="2 3">
    <name type="scientific">Modestobacter italicus (strain DSM 44449 / CECT 9708 / BC 501)</name>
    <dbReference type="NCBI Taxonomy" id="2732864"/>
    <lineage>
        <taxon>Bacteria</taxon>
        <taxon>Bacillati</taxon>
        <taxon>Actinomycetota</taxon>
        <taxon>Actinomycetes</taxon>
        <taxon>Geodermatophilales</taxon>
        <taxon>Geodermatophilaceae</taxon>
        <taxon>Modestobacter</taxon>
    </lineage>
</organism>
<evidence type="ECO:0000256" key="1">
    <source>
        <dbReference type="SAM" id="MobiDB-lite"/>
    </source>
</evidence>
<gene>
    <name evidence="2" type="ordered locus">MODMU_4028</name>
</gene>
<evidence type="ECO:0000313" key="2">
    <source>
        <dbReference type="EMBL" id="CCH89430.1"/>
    </source>
</evidence>
<feature type="region of interest" description="Disordered" evidence="1">
    <location>
        <begin position="20"/>
        <end position="47"/>
    </location>
</feature>
<dbReference type="AlphaFoldDB" id="I4F1B7"/>
<feature type="compositionally biased region" description="Pro residues" evidence="1">
    <location>
        <begin position="25"/>
        <end position="42"/>
    </location>
</feature>
<protein>
    <submittedName>
        <fullName evidence="2">Uncharacterized protein</fullName>
    </submittedName>
</protein>
<evidence type="ECO:0000313" key="3">
    <source>
        <dbReference type="Proteomes" id="UP000006461"/>
    </source>
</evidence>
<dbReference type="Proteomes" id="UP000006461">
    <property type="component" value="Chromosome"/>
</dbReference>
<keyword evidence="3" id="KW-1185">Reference proteome</keyword>
<accession>I4F1B7</accession>
<dbReference type="STRING" id="477641.MODMU_4028"/>
<sequence length="133" mass="13864">MSNVVVLSMERMSAWRAMVRSPPSVGAPPPAAPESLELPPPHAVSASAATAATPTDLIRVARVIDCLIVLPAAAGGWGVIWPARSAGTGGPEAFVRPGGATVAFITLAGQDFVVVTFETRHLRVTIWPWSTGR</sequence>
<name>I4F1B7_MODI5</name>